<keyword evidence="2" id="KW-1185">Reference proteome</keyword>
<protein>
    <submittedName>
        <fullName evidence="1">Uncharacterized protein</fullName>
    </submittedName>
</protein>
<accession>A0AAW1Q635</accession>
<dbReference type="Proteomes" id="UP001438707">
    <property type="component" value="Unassembled WGS sequence"/>
</dbReference>
<reference evidence="1 2" key="1">
    <citation type="journal article" date="2024" name="Nat. Commun.">
        <title>Phylogenomics reveals the evolutionary origins of lichenization in chlorophyte algae.</title>
        <authorList>
            <person name="Puginier C."/>
            <person name="Libourel C."/>
            <person name="Otte J."/>
            <person name="Skaloud P."/>
            <person name="Haon M."/>
            <person name="Grisel S."/>
            <person name="Petersen M."/>
            <person name="Berrin J.G."/>
            <person name="Delaux P.M."/>
            <person name="Dal Grande F."/>
            <person name="Keller J."/>
        </authorList>
    </citation>
    <scope>NUCLEOTIDE SEQUENCE [LARGE SCALE GENOMIC DNA]</scope>
    <source>
        <strain evidence="1 2">SAG 2145</strain>
    </source>
</reference>
<dbReference type="EMBL" id="JALJOS010000091">
    <property type="protein sequence ID" value="KAK9816113.1"/>
    <property type="molecule type" value="Genomic_DNA"/>
</dbReference>
<evidence type="ECO:0000313" key="2">
    <source>
        <dbReference type="Proteomes" id="UP001438707"/>
    </source>
</evidence>
<sequence length="298" mass="33407">MKPGDEGADGPDAGRDVSAITYAFKRVALAILDEVEGGSFPGALLTARMFWAWSRMGLCVVLSGCKRWAASVLQTGGERPPWRHACLHTALHTDASYKRYRARQHYAFMRCQTKAKRIAVRLVMDLETDLTGAERPPQHPLVASSVILKRYVPNESLTAISNMLQAHLGSDMYWSGYNSRWRLMCKSVGPPLPKDMGDKEGYRRARIMNTGRKRDYRLEYMCYYSLPKNARKNDARHRARYRLSKKGMVARGDHRVIHHRNGNALDNRAAFFLLARFFAADGAAPVGSSAGSSVTTPN</sequence>
<organism evidence="1 2">
    <name type="scientific">Apatococcus lobatus</name>
    <dbReference type="NCBI Taxonomy" id="904363"/>
    <lineage>
        <taxon>Eukaryota</taxon>
        <taxon>Viridiplantae</taxon>
        <taxon>Chlorophyta</taxon>
        <taxon>core chlorophytes</taxon>
        <taxon>Trebouxiophyceae</taxon>
        <taxon>Chlorellales</taxon>
        <taxon>Chlorellaceae</taxon>
        <taxon>Apatococcus</taxon>
    </lineage>
</organism>
<proteinExistence type="predicted"/>
<comment type="caution">
    <text evidence="1">The sequence shown here is derived from an EMBL/GenBank/DDBJ whole genome shotgun (WGS) entry which is preliminary data.</text>
</comment>
<dbReference type="AlphaFoldDB" id="A0AAW1Q635"/>
<gene>
    <name evidence="1" type="ORF">WJX74_004442</name>
</gene>
<name>A0AAW1Q635_9CHLO</name>
<evidence type="ECO:0000313" key="1">
    <source>
        <dbReference type="EMBL" id="KAK9816113.1"/>
    </source>
</evidence>